<dbReference type="PROSITE" id="PS50110">
    <property type="entry name" value="RESPONSE_REGULATORY"/>
    <property type="match status" value="1"/>
</dbReference>
<dbReference type="OrthoDB" id="9179585at2"/>
<dbReference type="SMART" id="SM00448">
    <property type="entry name" value="REC"/>
    <property type="match status" value="1"/>
</dbReference>
<sequence>MARILIVEDNPANMKLAALVLSSAGHAVIQASTAREGIALALSERPELVLMDMQLPDMDGMEATRILKAAPETSGIPVIAVTASAMKGDKERVLEVCDHYIEKPISYKSLIAEIANITR</sequence>
<keyword evidence="1 3" id="KW-0597">Phosphoprotein</keyword>
<name>A0A254TA96_9BURK</name>
<keyword evidence="2" id="KW-0902">Two-component regulatory system</keyword>
<dbReference type="InterPro" id="IPR001789">
    <property type="entry name" value="Sig_transdc_resp-reg_receiver"/>
</dbReference>
<feature type="modified residue" description="4-aspartylphosphate" evidence="3">
    <location>
        <position position="52"/>
    </location>
</feature>
<dbReference type="AlphaFoldDB" id="A0A254TA96"/>
<dbReference type="PANTHER" id="PTHR45339">
    <property type="entry name" value="HYBRID SIGNAL TRANSDUCTION HISTIDINE KINASE J"/>
    <property type="match status" value="1"/>
</dbReference>
<accession>A0A254TA96</accession>
<dbReference type="InterPro" id="IPR011006">
    <property type="entry name" value="CheY-like_superfamily"/>
</dbReference>
<dbReference type="Gene3D" id="3.40.50.2300">
    <property type="match status" value="1"/>
</dbReference>
<comment type="caution">
    <text evidence="5">The sequence shown here is derived from an EMBL/GenBank/DDBJ whole genome shotgun (WGS) entry which is preliminary data.</text>
</comment>
<dbReference type="GO" id="GO:0000160">
    <property type="term" value="P:phosphorelay signal transduction system"/>
    <property type="evidence" value="ECO:0007669"/>
    <property type="project" value="UniProtKB-KW"/>
</dbReference>
<proteinExistence type="predicted"/>
<dbReference type="EMBL" id="LSTO01000001">
    <property type="protein sequence ID" value="OWW19554.1"/>
    <property type="molecule type" value="Genomic_DNA"/>
</dbReference>
<gene>
    <name evidence="5" type="ORF">AYR66_08530</name>
</gene>
<dbReference type="Pfam" id="PF00072">
    <property type="entry name" value="Response_reg"/>
    <property type="match status" value="1"/>
</dbReference>
<evidence type="ECO:0000256" key="1">
    <source>
        <dbReference type="ARBA" id="ARBA00022553"/>
    </source>
</evidence>
<dbReference type="SUPFAM" id="SSF52172">
    <property type="entry name" value="CheY-like"/>
    <property type="match status" value="1"/>
</dbReference>
<keyword evidence="6" id="KW-1185">Reference proteome</keyword>
<dbReference type="PANTHER" id="PTHR45339:SF1">
    <property type="entry name" value="HYBRID SIGNAL TRANSDUCTION HISTIDINE KINASE J"/>
    <property type="match status" value="1"/>
</dbReference>
<evidence type="ECO:0000313" key="5">
    <source>
        <dbReference type="EMBL" id="OWW19554.1"/>
    </source>
</evidence>
<reference evidence="5 6" key="1">
    <citation type="submission" date="2016-02" db="EMBL/GenBank/DDBJ databases">
        <authorList>
            <person name="Wen L."/>
            <person name="He K."/>
            <person name="Yang H."/>
        </authorList>
    </citation>
    <scope>NUCLEOTIDE SEQUENCE [LARGE SCALE GENOMIC DNA]</scope>
    <source>
        <strain evidence="5 6">TSA40</strain>
    </source>
</reference>
<evidence type="ECO:0000256" key="3">
    <source>
        <dbReference type="PROSITE-ProRule" id="PRU00169"/>
    </source>
</evidence>
<feature type="domain" description="Response regulatory" evidence="4">
    <location>
        <begin position="3"/>
        <end position="118"/>
    </location>
</feature>
<evidence type="ECO:0000256" key="2">
    <source>
        <dbReference type="ARBA" id="ARBA00023012"/>
    </source>
</evidence>
<organism evidence="5 6">
    <name type="scientific">Noviherbaspirillum denitrificans</name>
    <dbReference type="NCBI Taxonomy" id="1968433"/>
    <lineage>
        <taxon>Bacteria</taxon>
        <taxon>Pseudomonadati</taxon>
        <taxon>Pseudomonadota</taxon>
        <taxon>Betaproteobacteria</taxon>
        <taxon>Burkholderiales</taxon>
        <taxon>Oxalobacteraceae</taxon>
        <taxon>Noviherbaspirillum</taxon>
    </lineage>
</organism>
<dbReference type="Proteomes" id="UP000197535">
    <property type="component" value="Unassembled WGS sequence"/>
</dbReference>
<evidence type="ECO:0000259" key="4">
    <source>
        <dbReference type="PROSITE" id="PS50110"/>
    </source>
</evidence>
<evidence type="ECO:0000313" key="6">
    <source>
        <dbReference type="Proteomes" id="UP000197535"/>
    </source>
</evidence>
<protein>
    <submittedName>
        <fullName evidence="5">Response regulator receiver protein</fullName>
    </submittedName>
</protein>